<evidence type="ECO:0000256" key="8">
    <source>
        <dbReference type="ARBA" id="ARBA00022917"/>
    </source>
</evidence>
<dbReference type="InterPro" id="IPR045060">
    <property type="entry name" value="Phe-tRNA-ligase_IIc_bsu"/>
</dbReference>
<protein>
    <recommendedName>
        <fullName evidence="2">phenylalanine--tRNA ligase</fullName>
        <ecNumber evidence="2">6.1.1.20</ecNumber>
    </recommendedName>
</protein>
<dbReference type="Gene3D" id="3.30.56.10">
    <property type="match status" value="2"/>
</dbReference>
<evidence type="ECO:0000256" key="1">
    <source>
        <dbReference type="ARBA" id="ARBA00001946"/>
    </source>
</evidence>
<evidence type="ECO:0000256" key="7">
    <source>
        <dbReference type="ARBA" id="ARBA00022842"/>
    </source>
</evidence>
<dbReference type="EC" id="6.1.1.20" evidence="2"/>
<dbReference type="Pfam" id="PF17759">
    <property type="entry name" value="tRNA_synthFbeta"/>
    <property type="match status" value="1"/>
</dbReference>
<dbReference type="PANTHER" id="PTHR10947">
    <property type="entry name" value="PHENYLALANYL-TRNA SYNTHETASE BETA CHAIN AND LEUCINE-RICH REPEAT-CONTAINING PROTEIN 47"/>
    <property type="match status" value="1"/>
</dbReference>
<keyword evidence="8" id="KW-0648">Protein biosynthesis</keyword>
<keyword evidence="7" id="KW-0460">Magnesium</keyword>
<keyword evidence="9" id="KW-0030">Aminoacyl-tRNA synthetase</keyword>
<dbReference type="GO" id="GO:0009328">
    <property type="term" value="C:phenylalanine-tRNA ligase complex"/>
    <property type="evidence" value="ECO:0007669"/>
    <property type="project" value="TreeGrafter"/>
</dbReference>
<dbReference type="InterPro" id="IPR005146">
    <property type="entry name" value="B3/B4_tRNA-bd"/>
</dbReference>
<evidence type="ECO:0000259" key="11">
    <source>
        <dbReference type="PROSITE" id="PS51483"/>
    </source>
</evidence>
<dbReference type="SUPFAM" id="SSF56037">
    <property type="entry name" value="PheT/TilS domain"/>
    <property type="match status" value="1"/>
</dbReference>
<evidence type="ECO:0000256" key="4">
    <source>
        <dbReference type="ARBA" id="ARBA00022723"/>
    </source>
</evidence>
<dbReference type="SMART" id="SM00874">
    <property type="entry name" value="B5"/>
    <property type="match status" value="1"/>
</dbReference>
<evidence type="ECO:0000256" key="9">
    <source>
        <dbReference type="ARBA" id="ARBA00023146"/>
    </source>
</evidence>
<comment type="cofactor">
    <cofactor evidence="1">
        <name>Mg(2+)</name>
        <dbReference type="ChEBI" id="CHEBI:18420"/>
    </cofactor>
</comment>
<dbReference type="SUPFAM" id="SSF46955">
    <property type="entry name" value="Putative DNA-binding domain"/>
    <property type="match status" value="2"/>
</dbReference>
<dbReference type="Gene3D" id="3.50.40.10">
    <property type="entry name" value="Phenylalanyl-trna Synthetase, Chain B, domain 3"/>
    <property type="match status" value="1"/>
</dbReference>
<evidence type="ECO:0000259" key="10">
    <source>
        <dbReference type="PROSITE" id="PS51447"/>
    </source>
</evidence>
<dbReference type="GO" id="GO:0005524">
    <property type="term" value="F:ATP binding"/>
    <property type="evidence" value="ECO:0007669"/>
    <property type="project" value="UniProtKB-KW"/>
</dbReference>
<keyword evidence="4" id="KW-0479">Metal-binding</keyword>
<dbReference type="GO" id="GO:0006432">
    <property type="term" value="P:phenylalanyl-tRNA aminoacylation"/>
    <property type="evidence" value="ECO:0007669"/>
    <property type="project" value="InterPro"/>
</dbReference>
<dbReference type="GO" id="GO:0004826">
    <property type="term" value="F:phenylalanine-tRNA ligase activity"/>
    <property type="evidence" value="ECO:0007669"/>
    <property type="project" value="UniProtKB-EC"/>
</dbReference>
<dbReference type="InterPro" id="IPR041616">
    <property type="entry name" value="PheRS_beta_core"/>
</dbReference>
<feature type="domain" description="FDX-ACB" evidence="10">
    <location>
        <begin position="564"/>
        <end position="651"/>
    </location>
</feature>
<dbReference type="PROSITE" id="PS51483">
    <property type="entry name" value="B5"/>
    <property type="match status" value="1"/>
</dbReference>
<organism evidence="12">
    <name type="scientific">Sonderella linearis</name>
    <dbReference type="NCBI Taxonomy" id="110477"/>
    <lineage>
        <taxon>Eukaryota</taxon>
        <taxon>Rhodophyta</taxon>
        <taxon>Florideophyceae</taxon>
        <taxon>Rhodymeniophycidae</taxon>
        <taxon>Ceramiales</taxon>
        <taxon>Rhodomelaceae</taxon>
        <taxon>Sonderella</taxon>
    </lineage>
</organism>
<dbReference type="SUPFAM" id="SSF55681">
    <property type="entry name" value="Class II aaRS and biotin synthetases"/>
    <property type="match status" value="1"/>
</dbReference>
<sequence>MKFSLQLLNEFIELKNIKLHQFQEILILCGLEINQTNINQRIENVTLSLELTSNRREISSVINLVKEINIILNLPLKIKIIDFQHKLHSKRYYKKTEKVKLLNNVFYLKLHQMNNIQYDESPKWLKAYLKVCDINDINIFIDVKEYIKLKWGHKIHICNINNLESDLIRLKLINKYSNNYFQYNLKNQIKKYKNQSQILIFIIYQNKTTTEYNYIDYFYNAYNETINIITTYTKCTISKSNILDNNINKLENKSQIKIDKNQIKNILGPIIKKKLRFISMNNIYKILYQLNFKPIYYKKYKTFITHIPYSRVHDLKRSIDIIEEIGRIHGLQYFFDSIPIYMNKGNLNKISLYIKKTRYILRNLGLNEVVNCSLVNKKNQKQITLHNPIAQEQQALRESLIENLIDNYENNIKYKNFPIEIFEIGKIFTSDNNNNYIEKIHLAGLIYNENFIKMEWSRKSKKINLFHVKGIIEVFLEQINSKVIWKKIQKKNKNYSKSIENIIDLLKTNKTIGLYNESSQKIIGTLGELNINKNKVYIFEINLEELYLNNIQNKHLDYIIKPYSPYPSVIRDISIKIDKEYNIDKIKNIILNTNIQLIESIDILNQYYDKLSKLRNLGLRITYRAMNRTLNNNDIKNINDNIKNLLDNLKN</sequence>
<dbReference type="InterPro" id="IPR045864">
    <property type="entry name" value="aa-tRNA-synth_II/BPL/LPL"/>
</dbReference>
<dbReference type="Pfam" id="PF03483">
    <property type="entry name" value="B3_4"/>
    <property type="match status" value="1"/>
</dbReference>
<dbReference type="InterPro" id="IPR005147">
    <property type="entry name" value="tRNA_synthase_B5-dom"/>
</dbReference>
<dbReference type="InterPro" id="IPR036690">
    <property type="entry name" value="Fdx_antiC-bd_sf"/>
</dbReference>
<dbReference type="PANTHER" id="PTHR10947:SF0">
    <property type="entry name" value="PHENYLALANINE--TRNA LIGASE BETA SUBUNIT"/>
    <property type="match status" value="1"/>
</dbReference>
<proteinExistence type="predicted"/>
<evidence type="ECO:0000256" key="5">
    <source>
        <dbReference type="ARBA" id="ARBA00022741"/>
    </source>
</evidence>
<dbReference type="SUPFAM" id="SSF54991">
    <property type="entry name" value="Anticodon-binding domain of PheRS"/>
    <property type="match status" value="1"/>
</dbReference>
<dbReference type="AlphaFoldDB" id="A0A1Z1MMG6"/>
<evidence type="ECO:0000313" key="12">
    <source>
        <dbReference type="EMBL" id="ARW67126.1"/>
    </source>
</evidence>
<keyword evidence="3 12" id="KW-0436">Ligase</keyword>
<evidence type="ECO:0000256" key="3">
    <source>
        <dbReference type="ARBA" id="ARBA00022598"/>
    </source>
</evidence>
<dbReference type="RefSeq" id="YP_009397940.1">
    <property type="nucleotide sequence ID" value="NC_035289.1"/>
</dbReference>
<evidence type="ECO:0000256" key="6">
    <source>
        <dbReference type="ARBA" id="ARBA00022840"/>
    </source>
</evidence>
<reference evidence="12" key="1">
    <citation type="journal article" date="2017" name="J. Phycol.">
        <title>Analysis of chloroplast genomes and a supermatrix inform reclassification of the Rhodomelaceae (Rhodophyta).</title>
        <authorList>
            <person name="Diaz-Tapia P."/>
            <person name="Maggs C.A."/>
            <person name="West J.A."/>
            <person name="Verbruggen H."/>
        </authorList>
    </citation>
    <scope>NUCLEOTIDE SEQUENCE</scope>
    <source>
        <strain evidence="12">PD1151</strain>
    </source>
</reference>
<dbReference type="Gene3D" id="3.30.930.10">
    <property type="entry name" value="Bira Bifunctional Protein, Domain 2"/>
    <property type="match status" value="1"/>
</dbReference>
<geneLocation type="chloroplast" evidence="12"/>
<keyword evidence="12" id="KW-0934">Plastid</keyword>
<dbReference type="SMART" id="SM00896">
    <property type="entry name" value="FDX-ACB"/>
    <property type="match status" value="1"/>
</dbReference>
<gene>
    <name evidence="12" type="primary">syfB</name>
</gene>
<evidence type="ECO:0000256" key="2">
    <source>
        <dbReference type="ARBA" id="ARBA00012814"/>
    </source>
</evidence>
<dbReference type="GeneID" id="33360384"/>
<dbReference type="InterPro" id="IPR009061">
    <property type="entry name" value="DNA-bd_dom_put_sf"/>
</dbReference>
<dbReference type="InterPro" id="IPR020825">
    <property type="entry name" value="Phe-tRNA_synthase-like_B3/B4"/>
</dbReference>
<feature type="domain" description="B5" evidence="11">
    <location>
        <begin position="251"/>
        <end position="340"/>
    </location>
</feature>
<keyword evidence="6" id="KW-0067">ATP-binding</keyword>
<dbReference type="Pfam" id="PF03147">
    <property type="entry name" value="FDX-ACB"/>
    <property type="match status" value="1"/>
</dbReference>
<dbReference type="EMBL" id="MF101445">
    <property type="protein sequence ID" value="ARW67126.1"/>
    <property type="molecule type" value="Genomic_DNA"/>
</dbReference>
<dbReference type="Gene3D" id="3.30.70.380">
    <property type="entry name" value="Ferrodoxin-fold anticodon-binding domain"/>
    <property type="match status" value="1"/>
</dbReference>
<dbReference type="GO" id="GO:0000287">
    <property type="term" value="F:magnesium ion binding"/>
    <property type="evidence" value="ECO:0007669"/>
    <property type="project" value="InterPro"/>
</dbReference>
<dbReference type="InterPro" id="IPR005121">
    <property type="entry name" value="Fdx_antiC-bd"/>
</dbReference>
<dbReference type="GO" id="GO:0003723">
    <property type="term" value="F:RNA binding"/>
    <property type="evidence" value="ECO:0007669"/>
    <property type="project" value="InterPro"/>
</dbReference>
<accession>A0A1Z1MMG6</accession>
<dbReference type="Pfam" id="PF03484">
    <property type="entry name" value="B5"/>
    <property type="match status" value="1"/>
</dbReference>
<dbReference type="PROSITE" id="PS51447">
    <property type="entry name" value="FDX_ACB"/>
    <property type="match status" value="1"/>
</dbReference>
<keyword evidence="5" id="KW-0547">Nucleotide-binding</keyword>
<name>A0A1Z1MMG6_9FLOR</name>
<keyword evidence="12" id="KW-0150">Chloroplast</keyword>